<dbReference type="AlphaFoldDB" id="A0A5D3DUH7"/>
<name>A0A5D3DUH7_CUCMM</name>
<comment type="caution">
    <text evidence="4">The sequence shown here is derived from an EMBL/GenBank/DDBJ whole genome shotgun (WGS) entry which is preliminary data.</text>
</comment>
<dbReference type="PANTHER" id="PTHR42648">
    <property type="entry name" value="TRANSPOSASE, PUTATIVE-RELATED"/>
    <property type="match status" value="1"/>
</dbReference>
<evidence type="ECO:0000313" key="6">
    <source>
        <dbReference type="Proteomes" id="UP000321947"/>
    </source>
</evidence>
<dbReference type="InterPro" id="IPR036397">
    <property type="entry name" value="RNaseH_sf"/>
</dbReference>
<dbReference type="EMBL" id="SSTE01014747">
    <property type="protein sequence ID" value="KAA0045186.1"/>
    <property type="molecule type" value="Genomic_DNA"/>
</dbReference>
<dbReference type="PANTHER" id="PTHR42648:SF27">
    <property type="entry name" value="RNA-DIRECTED DNA POLYMERASE"/>
    <property type="match status" value="1"/>
</dbReference>
<dbReference type="Gene3D" id="3.30.420.10">
    <property type="entry name" value="Ribonuclease H-like superfamily/Ribonuclease H"/>
    <property type="match status" value="1"/>
</dbReference>
<feature type="domain" description="Retroviral polymerase SH3-like" evidence="2">
    <location>
        <begin position="199"/>
        <end position="256"/>
    </location>
</feature>
<dbReference type="InterPro" id="IPR057670">
    <property type="entry name" value="SH3_retrovirus"/>
</dbReference>
<accession>A0A5D3DUH7</accession>
<proteinExistence type="predicted"/>
<organism evidence="4 6">
    <name type="scientific">Cucumis melo var. makuwa</name>
    <name type="common">Oriental melon</name>
    <dbReference type="NCBI Taxonomy" id="1194695"/>
    <lineage>
        <taxon>Eukaryota</taxon>
        <taxon>Viridiplantae</taxon>
        <taxon>Streptophyta</taxon>
        <taxon>Embryophyta</taxon>
        <taxon>Tracheophyta</taxon>
        <taxon>Spermatophyta</taxon>
        <taxon>Magnoliopsida</taxon>
        <taxon>eudicotyledons</taxon>
        <taxon>Gunneridae</taxon>
        <taxon>Pentapetalae</taxon>
        <taxon>rosids</taxon>
        <taxon>fabids</taxon>
        <taxon>Cucurbitales</taxon>
        <taxon>Cucurbitaceae</taxon>
        <taxon>Benincaseae</taxon>
        <taxon>Cucumis</taxon>
    </lineage>
</organism>
<reference evidence="5 6" key="1">
    <citation type="submission" date="2019-08" db="EMBL/GenBank/DDBJ databases">
        <title>Draft genome sequences of two oriental melons (Cucumis melo L. var makuwa).</title>
        <authorList>
            <person name="Kwon S.-Y."/>
        </authorList>
    </citation>
    <scope>NUCLEOTIDE SEQUENCE [LARGE SCALE GENOMIC DNA]</scope>
    <source>
        <strain evidence="6">cv. Chang Bougi</strain>
        <strain evidence="5">cv. SW 3</strain>
        <tissue evidence="4">Leaf</tissue>
    </source>
</reference>
<gene>
    <name evidence="4" type="ORF">E5676_scaffold325G00420</name>
    <name evidence="3" type="ORF">E6C27_scaffold30G001870</name>
</gene>
<dbReference type="EMBL" id="SSTD01002800">
    <property type="protein sequence ID" value="TYK27366.1"/>
    <property type="molecule type" value="Genomic_DNA"/>
</dbReference>
<dbReference type="Proteomes" id="UP000321393">
    <property type="component" value="Unassembled WGS sequence"/>
</dbReference>
<dbReference type="GO" id="GO:0003676">
    <property type="term" value="F:nucleic acid binding"/>
    <property type="evidence" value="ECO:0007669"/>
    <property type="project" value="InterPro"/>
</dbReference>
<evidence type="ECO:0000313" key="3">
    <source>
        <dbReference type="EMBL" id="KAA0045186.1"/>
    </source>
</evidence>
<dbReference type="Proteomes" id="UP000321947">
    <property type="component" value="Unassembled WGS sequence"/>
</dbReference>
<evidence type="ECO:0000259" key="2">
    <source>
        <dbReference type="Pfam" id="PF25597"/>
    </source>
</evidence>
<dbReference type="Pfam" id="PF25597">
    <property type="entry name" value="SH3_retrovirus"/>
    <property type="match status" value="1"/>
</dbReference>
<sequence length="444" mass="50691">MNEAVFNEKSQVSYILKSLPKSFLQFCSNAEMNKIEYNMTTLLKELQTFLSLKGQKEGEANVAHSKRFAPSSSGSKKIQKKKGGKGKGLTAAARAKGRLSSFKHLEEGGMTLKVGTGDVISACTVGDAKYGYLYLMEDKSEALEKFKEYKVEVENRLRYAVETAVHILNNVPSKSVSETPFELWRGRKPSLSHLRIWSCPAHVLVTNPKKLEPHSRLCQFVGYPKETRGGLFFDLQENRVFVSTNAIFLEEDHMRDHKLRSKLVLNEATHESTRVFDEVGLSSRVDETITSDDSVEDPLSYKQTMNDVDKDQWVKAMDLEMKSMYFNSVWELVDLLEGPHFMIMTWKMDVKTAFLNDNLEESIFMSQLEGFITQGQFQMKDLGEAQYILGIQIIRDRTNEMLALSQATYIDKMLVRYSMQNSKKGLLPFKHEVHLSKEQCPKIP</sequence>
<feature type="region of interest" description="Disordered" evidence="1">
    <location>
        <begin position="61"/>
        <end position="90"/>
    </location>
</feature>
<dbReference type="InterPro" id="IPR039537">
    <property type="entry name" value="Retrotran_Ty1/copia-like"/>
</dbReference>
<evidence type="ECO:0000256" key="1">
    <source>
        <dbReference type="SAM" id="MobiDB-lite"/>
    </source>
</evidence>
<protein>
    <submittedName>
        <fullName evidence="4">Gag/pol protein</fullName>
    </submittedName>
</protein>
<evidence type="ECO:0000313" key="5">
    <source>
        <dbReference type="Proteomes" id="UP000321393"/>
    </source>
</evidence>
<dbReference type="OrthoDB" id="1739418at2759"/>
<evidence type="ECO:0000313" key="4">
    <source>
        <dbReference type="EMBL" id="TYK27366.1"/>
    </source>
</evidence>